<dbReference type="EMBL" id="JAJADR010000002">
    <property type="protein sequence ID" value="MCB2408198.1"/>
    <property type="molecule type" value="Genomic_DNA"/>
</dbReference>
<proteinExistence type="predicted"/>
<evidence type="ECO:0008006" key="4">
    <source>
        <dbReference type="Google" id="ProtNLM"/>
    </source>
</evidence>
<organism evidence="2 3">
    <name type="scientific">Hymenobacter lucidus</name>
    <dbReference type="NCBI Taxonomy" id="2880930"/>
    <lineage>
        <taxon>Bacteria</taxon>
        <taxon>Pseudomonadati</taxon>
        <taxon>Bacteroidota</taxon>
        <taxon>Cytophagia</taxon>
        <taxon>Cytophagales</taxon>
        <taxon>Hymenobacteraceae</taxon>
        <taxon>Hymenobacter</taxon>
    </lineage>
</organism>
<evidence type="ECO:0000313" key="2">
    <source>
        <dbReference type="EMBL" id="MCB2408198.1"/>
    </source>
</evidence>
<dbReference type="Proteomes" id="UP001165296">
    <property type="component" value="Unassembled WGS sequence"/>
</dbReference>
<keyword evidence="1" id="KW-1133">Transmembrane helix</keyword>
<comment type="caution">
    <text evidence="2">The sequence shown here is derived from an EMBL/GenBank/DDBJ whole genome shotgun (WGS) entry which is preliminary data.</text>
</comment>
<feature type="transmembrane region" description="Helical" evidence="1">
    <location>
        <begin position="22"/>
        <end position="46"/>
    </location>
</feature>
<evidence type="ECO:0000256" key="1">
    <source>
        <dbReference type="SAM" id="Phobius"/>
    </source>
</evidence>
<keyword evidence="1" id="KW-0472">Membrane</keyword>
<accession>A0ABS8ARG4</accession>
<reference evidence="2" key="1">
    <citation type="submission" date="2021-10" db="EMBL/GenBank/DDBJ databases">
        <authorList>
            <person name="Dean J.D."/>
            <person name="Kim M.K."/>
            <person name="Newey C.N."/>
            <person name="Stoker T.S."/>
            <person name="Thompson D.W."/>
            <person name="Grose J.H."/>
        </authorList>
    </citation>
    <scope>NUCLEOTIDE SEQUENCE</scope>
    <source>
        <strain evidence="2">BT178</strain>
    </source>
</reference>
<name>A0ABS8ARG4_9BACT</name>
<dbReference type="RefSeq" id="WP_226175010.1">
    <property type="nucleotide sequence ID" value="NZ_JAJADR010000002.1"/>
</dbReference>
<feature type="transmembrane region" description="Helical" evidence="1">
    <location>
        <begin position="66"/>
        <end position="85"/>
    </location>
</feature>
<keyword evidence="3" id="KW-1185">Reference proteome</keyword>
<evidence type="ECO:0000313" key="3">
    <source>
        <dbReference type="Proteomes" id="UP001165296"/>
    </source>
</evidence>
<protein>
    <recommendedName>
        <fullName evidence="4">Cardiolipin synthase N-terminal domain-containing protein</fullName>
    </recommendedName>
</protein>
<keyword evidence="1" id="KW-0812">Transmembrane</keyword>
<gene>
    <name evidence="2" type="ORF">LGH74_09430</name>
</gene>
<sequence>MPEDLASTVKRGLTTWLPVVDAFFLVPVYGLSALAGIIGQVLLLALTAHQIIRREGEVGKTTAATWFFLLAVTILIPLSAMMWLFRDLGL</sequence>